<dbReference type="KEGG" id="sll:SLITO_v1c10250"/>
<feature type="transmembrane region" description="Helical" evidence="1">
    <location>
        <begin position="21"/>
        <end position="46"/>
    </location>
</feature>
<protein>
    <submittedName>
        <fullName evidence="2">Uncharacterized protein</fullName>
    </submittedName>
</protein>
<gene>
    <name evidence="2" type="ORF">SLITO_v1c10250</name>
</gene>
<feature type="transmembrane region" description="Helical" evidence="1">
    <location>
        <begin position="175"/>
        <end position="194"/>
    </location>
</feature>
<proteinExistence type="predicted"/>
<dbReference type="Proteomes" id="UP000067476">
    <property type="component" value="Chromosome"/>
</dbReference>
<keyword evidence="1" id="KW-0472">Membrane</keyword>
<keyword evidence="1" id="KW-0812">Transmembrane</keyword>
<name>A0A0K1W370_9MOLU</name>
<evidence type="ECO:0000313" key="3">
    <source>
        <dbReference type="Proteomes" id="UP000067476"/>
    </source>
</evidence>
<feature type="transmembrane region" description="Helical" evidence="1">
    <location>
        <begin position="90"/>
        <end position="109"/>
    </location>
</feature>
<organism evidence="2 3">
    <name type="scientific">Spiroplasma litorale</name>
    <dbReference type="NCBI Taxonomy" id="216942"/>
    <lineage>
        <taxon>Bacteria</taxon>
        <taxon>Bacillati</taxon>
        <taxon>Mycoplasmatota</taxon>
        <taxon>Mollicutes</taxon>
        <taxon>Entomoplasmatales</taxon>
        <taxon>Spiroplasmataceae</taxon>
        <taxon>Spiroplasma</taxon>
    </lineage>
</organism>
<dbReference type="AlphaFoldDB" id="A0A0K1W370"/>
<dbReference type="PATRIC" id="fig|216942.3.peg.1041"/>
<keyword evidence="3" id="KW-1185">Reference proteome</keyword>
<evidence type="ECO:0000313" key="2">
    <source>
        <dbReference type="EMBL" id="AKX34636.1"/>
    </source>
</evidence>
<dbReference type="EMBL" id="CP012357">
    <property type="protein sequence ID" value="AKX34636.1"/>
    <property type="molecule type" value="Genomic_DNA"/>
</dbReference>
<accession>A0A0K1W370</accession>
<reference evidence="2 3" key="1">
    <citation type="journal article" date="2015" name="Genome Announc.">
        <title>Complete Genome Sequence of Spiroplasma litorale TN-1T (DSM 21781), a Bacterium Isolated from a Green-Eyed Horsefly (Tabanus nigrovittatus).</title>
        <authorList>
            <person name="Lo W.S."/>
            <person name="Lai Y.C."/>
            <person name="Lien Y.W."/>
            <person name="Wang T.H."/>
            <person name="Kuo C.H."/>
        </authorList>
    </citation>
    <scope>NUCLEOTIDE SEQUENCE [LARGE SCALE GENOMIC DNA]</scope>
    <source>
        <strain evidence="2 3">TN-1</strain>
    </source>
</reference>
<sequence length="314" mass="36528">MKKYNDSFRINKKLIKNMLYINKNMTMFFSVLYLLTIVPLIGFLFINNYDFDSGFFIAPTSINYEKFTGGNFGSTKMSIYSITHYVAYEGPGQIIFLIANIVFVNKIIIKELNDGQMTMWLTFKTSRKNIILSKILSIVINNLIIFAPSFIILLVFSTLSMDASQNLGLMFYQSIQFIVINLLLLSIILFFSILFNEKNTLLNIVFALIGLYILIGWVLNIVDEFMGGEIKLLSYVKYFQIQYLVFMVMNFDYNQTELLKDFEWNNNGVVSILQSKNHNINWYLSTIFPMILLLLIFGLIYLSINKFNNKDIKI</sequence>
<dbReference type="OrthoDB" id="10011044at2"/>
<dbReference type="RefSeq" id="WP_075058713.1">
    <property type="nucleotide sequence ID" value="NZ_CP012357.1"/>
</dbReference>
<feature type="transmembrane region" description="Helical" evidence="1">
    <location>
        <begin position="201"/>
        <end position="222"/>
    </location>
</feature>
<keyword evidence="1" id="KW-1133">Transmembrane helix</keyword>
<feature type="transmembrane region" description="Helical" evidence="1">
    <location>
        <begin position="282"/>
        <end position="304"/>
    </location>
</feature>
<evidence type="ECO:0000256" key="1">
    <source>
        <dbReference type="SAM" id="Phobius"/>
    </source>
</evidence>
<feature type="transmembrane region" description="Helical" evidence="1">
    <location>
        <begin position="130"/>
        <end position="155"/>
    </location>
</feature>